<dbReference type="GO" id="GO:0003755">
    <property type="term" value="F:peptidyl-prolyl cis-trans isomerase activity"/>
    <property type="evidence" value="ECO:0000318"/>
    <property type="project" value="GO_Central"/>
</dbReference>
<evidence type="ECO:0000313" key="11">
    <source>
        <dbReference type="EnsemblPlants" id="Pp3c11_10950V3.2"/>
    </source>
</evidence>
<dbReference type="FunFam" id="3.10.50.40:FF:000001">
    <property type="entry name" value="Trigger factor"/>
    <property type="match status" value="1"/>
</dbReference>
<dbReference type="Gene3D" id="1.10.3120.10">
    <property type="entry name" value="Trigger factor, C-terminal domain"/>
    <property type="match status" value="1"/>
</dbReference>
<evidence type="ECO:0000256" key="8">
    <source>
        <dbReference type="SAM" id="Coils"/>
    </source>
</evidence>
<dbReference type="EnsemblPlants" id="Pp3c11_10950V3.2">
    <property type="protein sequence ID" value="Pp3c11_10950V3.2"/>
    <property type="gene ID" value="Pp3c11_10950"/>
</dbReference>
<dbReference type="PANTHER" id="PTHR30560">
    <property type="entry name" value="TRIGGER FACTOR CHAPERONE AND PEPTIDYL-PROLYL CIS/TRANS ISOMERASE"/>
    <property type="match status" value="1"/>
</dbReference>
<gene>
    <name evidence="11" type="primary">LOC112288710</name>
</gene>
<protein>
    <recommendedName>
        <fullName evidence="3">peptidylprolyl isomerase</fullName>
        <ecNumber evidence="3">5.2.1.8</ecNumber>
    </recommendedName>
</protein>
<comment type="function">
    <text evidence="7">Involved in protein export. Acts as a chaperone by maintaining the newly synthesized protein in an open conformation. Functions as a peptidyl-prolyl cis-trans isomerase.</text>
</comment>
<keyword evidence="8" id="KW-0175">Coiled coil</keyword>
<dbReference type="InParanoid" id="A0A7I4A568"/>
<evidence type="ECO:0000256" key="5">
    <source>
        <dbReference type="ARBA" id="ARBA00023186"/>
    </source>
</evidence>
<dbReference type="GO" id="GO:0043022">
    <property type="term" value="F:ribosome binding"/>
    <property type="evidence" value="ECO:0000318"/>
    <property type="project" value="GO_Central"/>
</dbReference>
<comment type="similarity">
    <text evidence="2">Belongs to the FKBP-type PPIase family. Tig subfamily.</text>
</comment>
<dbReference type="Proteomes" id="UP000006727">
    <property type="component" value="Chromosome 11"/>
</dbReference>
<evidence type="ECO:0000256" key="4">
    <source>
        <dbReference type="ARBA" id="ARBA00023110"/>
    </source>
</evidence>
<dbReference type="KEGG" id="ppp:112288710"/>
<dbReference type="AlphaFoldDB" id="A0A7I4A568"/>
<reference evidence="11" key="3">
    <citation type="submission" date="2020-12" db="UniProtKB">
        <authorList>
            <consortium name="EnsemblPlants"/>
        </authorList>
    </citation>
    <scope>IDENTIFICATION</scope>
</reference>
<dbReference type="FunFam" id="3.30.70.1050:FF:000004">
    <property type="entry name" value="Trigger factor"/>
    <property type="match status" value="1"/>
</dbReference>
<dbReference type="GO" id="GO:0051083">
    <property type="term" value="P:'de novo' cotranslational protein folding"/>
    <property type="evidence" value="ECO:0000318"/>
    <property type="project" value="GO_Central"/>
</dbReference>
<dbReference type="RefSeq" id="XP_024388970.1">
    <property type="nucleotide sequence ID" value="XM_024533202.2"/>
</dbReference>
<dbReference type="Gene3D" id="3.30.70.1050">
    <property type="entry name" value="Trigger factor ribosome-binding domain"/>
    <property type="match status" value="1"/>
</dbReference>
<dbReference type="GeneID" id="112288710"/>
<dbReference type="SUPFAM" id="SSF54534">
    <property type="entry name" value="FKBP-like"/>
    <property type="match status" value="1"/>
</dbReference>
<dbReference type="Gene3D" id="3.10.50.40">
    <property type="match status" value="1"/>
</dbReference>
<dbReference type="InterPro" id="IPR008880">
    <property type="entry name" value="Trigger_fac_C"/>
</dbReference>
<dbReference type="GO" id="GO:0015031">
    <property type="term" value="P:protein transport"/>
    <property type="evidence" value="ECO:0007669"/>
    <property type="project" value="InterPro"/>
</dbReference>
<evidence type="ECO:0000256" key="1">
    <source>
        <dbReference type="ARBA" id="ARBA00000971"/>
    </source>
</evidence>
<dbReference type="PANTHER" id="PTHR30560:SF3">
    <property type="entry name" value="TRIGGER FACTOR-LIKE PROTEIN TIG, CHLOROPLASTIC"/>
    <property type="match status" value="1"/>
</dbReference>
<keyword evidence="4" id="KW-0697">Rotamase</keyword>
<dbReference type="OrthoDB" id="3366at2759"/>
<keyword evidence="12" id="KW-1185">Reference proteome</keyword>
<dbReference type="Gramene" id="Pp3c11_10950V3.2">
    <property type="protein sequence ID" value="Pp3c11_10950V3.2"/>
    <property type="gene ID" value="Pp3c11_10950"/>
</dbReference>
<dbReference type="EMBL" id="ABEU02000011">
    <property type="status" value="NOT_ANNOTATED_CDS"/>
    <property type="molecule type" value="Genomic_DNA"/>
</dbReference>
<dbReference type="SUPFAM" id="SSF109998">
    <property type="entry name" value="Triger factor/SurA peptide-binding domain-like"/>
    <property type="match status" value="1"/>
</dbReference>
<dbReference type="InterPro" id="IPR036611">
    <property type="entry name" value="Trigger_fac_ribosome-bd_sf"/>
</dbReference>
<dbReference type="FunFam" id="1.10.3120.10:FF:000004">
    <property type="entry name" value="Chloroplast trigger factor"/>
    <property type="match status" value="1"/>
</dbReference>
<dbReference type="SUPFAM" id="SSF102735">
    <property type="entry name" value="Trigger factor ribosome-binding domain"/>
    <property type="match status" value="1"/>
</dbReference>
<organism evidence="11 12">
    <name type="scientific">Physcomitrium patens</name>
    <name type="common">Spreading-leaved earth moss</name>
    <name type="synonym">Physcomitrella patens</name>
    <dbReference type="NCBI Taxonomy" id="3218"/>
    <lineage>
        <taxon>Eukaryota</taxon>
        <taxon>Viridiplantae</taxon>
        <taxon>Streptophyta</taxon>
        <taxon>Embryophyta</taxon>
        <taxon>Bryophyta</taxon>
        <taxon>Bryophytina</taxon>
        <taxon>Bryopsida</taxon>
        <taxon>Funariidae</taxon>
        <taxon>Funariales</taxon>
        <taxon>Funariaceae</taxon>
        <taxon>Physcomitrium</taxon>
    </lineage>
</organism>
<dbReference type="InterPro" id="IPR008881">
    <property type="entry name" value="Trigger_fac_ribosome-bd_bac"/>
</dbReference>
<evidence type="ECO:0000256" key="6">
    <source>
        <dbReference type="ARBA" id="ARBA00023235"/>
    </source>
</evidence>
<dbReference type="InterPro" id="IPR037041">
    <property type="entry name" value="Trigger_fac_C_sf"/>
</dbReference>
<keyword evidence="5" id="KW-0143">Chaperone</keyword>
<evidence type="ECO:0000256" key="3">
    <source>
        <dbReference type="ARBA" id="ARBA00013194"/>
    </source>
</evidence>
<dbReference type="InterPro" id="IPR046357">
    <property type="entry name" value="PPIase_dom_sf"/>
</dbReference>
<dbReference type="InterPro" id="IPR027304">
    <property type="entry name" value="Trigger_fact/SurA_dom_sf"/>
</dbReference>
<dbReference type="Pfam" id="PF05697">
    <property type="entry name" value="Trigger_N"/>
    <property type="match status" value="1"/>
</dbReference>
<dbReference type="EC" id="5.2.1.8" evidence="3"/>
<evidence type="ECO:0000259" key="10">
    <source>
        <dbReference type="Pfam" id="PF05698"/>
    </source>
</evidence>
<evidence type="ECO:0000256" key="2">
    <source>
        <dbReference type="ARBA" id="ARBA00005464"/>
    </source>
</evidence>
<keyword evidence="6" id="KW-0413">Isomerase</keyword>
<evidence type="ECO:0000259" key="9">
    <source>
        <dbReference type="Pfam" id="PF05697"/>
    </source>
</evidence>
<dbReference type="Pfam" id="PF05698">
    <property type="entry name" value="Trigger_C"/>
    <property type="match status" value="1"/>
</dbReference>
<name>A0A7I4A568_PHYPA</name>
<comment type="catalytic activity">
    <reaction evidence="1">
        <text>[protein]-peptidylproline (omega=180) = [protein]-peptidylproline (omega=0)</text>
        <dbReference type="Rhea" id="RHEA:16237"/>
        <dbReference type="Rhea" id="RHEA-COMP:10747"/>
        <dbReference type="Rhea" id="RHEA-COMP:10748"/>
        <dbReference type="ChEBI" id="CHEBI:83833"/>
        <dbReference type="ChEBI" id="CHEBI:83834"/>
        <dbReference type="EC" id="5.2.1.8"/>
    </reaction>
</comment>
<reference evidence="11 12" key="2">
    <citation type="journal article" date="2018" name="Plant J.">
        <title>The Physcomitrella patens chromosome-scale assembly reveals moss genome structure and evolution.</title>
        <authorList>
            <person name="Lang D."/>
            <person name="Ullrich K.K."/>
            <person name="Murat F."/>
            <person name="Fuchs J."/>
            <person name="Jenkins J."/>
            <person name="Haas F.B."/>
            <person name="Piednoel M."/>
            <person name="Gundlach H."/>
            <person name="Van Bel M."/>
            <person name="Meyberg R."/>
            <person name="Vives C."/>
            <person name="Morata J."/>
            <person name="Symeonidi A."/>
            <person name="Hiss M."/>
            <person name="Muchero W."/>
            <person name="Kamisugi Y."/>
            <person name="Saleh O."/>
            <person name="Blanc G."/>
            <person name="Decker E.L."/>
            <person name="van Gessel N."/>
            <person name="Grimwood J."/>
            <person name="Hayes R.D."/>
            <person name="Graham S.W."/>
            <person name="Gunter L.E."/>
            <person name="McDaniel S.F."/>
            <person name="Hoernstein S.N.W."/>
            <person name="Larsson A."/>
            <person name="Li F.W."/>
            <person name="Perroud P.F."/>
            <person name="Phillips J."/>
            <person name="Ranjan P."/>
            <person name="Rokshar D.S."/>
            <person name="Rothfels C.J."/>
            <person name="Schneider L."/>
            <person name="Shu S."/>
            <person name="Stevenson D.W."/>
            <person name="Thummler F."/>
            <person name="Tillich M."/>
            <person name="Villarreal Aguilar J.C."/>
            <person name="Widiez T."/>
            <person name="Wong G.K."/>
            <person name="Wymore A."/>
            <person name="Zhang Y."/>
            <person name="Zimmer A.D."/>
            <person name="Quatrano R.S."/>
            <person name="Mayer K.F.X."/>
            <person name="Goodstein D."/>
            <person name="Casacuberta J.M."/>
            <person name="Vandepoele K."/>
            <person name="Reski R."/>
            <person name="Cuming A.C."/>
            <person name="Tuskan G.A."/>
            <person name="Maumus F."/>
            <person name="Salse J."/>
            <person name="Schmutz J."/>
            <person name="Rensing S.A."/>
        </authorList>
    </citation>
    <scope>NUCLEOTIDE SEQUENCE [LARGE SCALE GENOMIC DNA]</scope>
    <source>
        <strain evidence="11 12">cv. Gransden 2004</strain>
    </source>
</reference>
<dbReference type="NCBIfam" id="TIGR00115">
    <property type="entry name" value="tig"/>
    <property type="match status" value="1"/>
</dbReference>
<feature type="domain" description="Trigger factor C-terminal" evidence="10">
    <location>
        <begin position="401"/>
        <end position="560"/>
    </location>
</feature>
<dbReference type="GO" id="GO:0043335">
    <property type="term" value="P:protein unfolding"/>
    <property type="evidence" value="ECO:0000318"/>
    <property type="project" value="GO_Central"/>
</dbReference>
<dbReference type="HAMAP" id="MF_00303">
    <property type="entry name" value="Trigger_factor_Tig"/>
    <property type="match status" value="1"/>
</dbReference>
<reference evidence="11 12" key="1">
    <citation type="journal article" date="2008" name="Science">
        <title>The Physcomitrella genome reveals evolutionary insights into the conquest of land by plants.</title>
        <authorList>
            <person name="Rensing S."/>
            <person name="Lang D."/>
            <person name="Zimmer A."/>
            <person name="Terry A."/>
            <person name="Salamov A."/>
            <person name="Shapiro H."/>
            <person name="Nishiyama T."/>
            <person name="Perroud P.-F."/>
            <person name="Lindquist E."/>
            <person name="Kamisugi Y."/>
            <person name="Tanahashi T."/>
            <person name="Sakakibara K."/>
            <person name="Fujita T."/>
            <person name="Oishi K."/>
            <person name="Shin-I T."/>
            <person name="Kuroki Y."/>
            <person name="Toyoda A."/>
            <person name="Suzuki Y."/>
            <person name="Hashimoto A."/>
            <person name="Yamaguchi K."/>
            <person name="Sugano A."/>
            <person name="Kohara Y."/>
            <person name="Fujiyama A."/>
            <person name="Anterola A."/>
            <person name="Aoki S."/>
            <person name="Ashton N."/>
            <person name="Barbazuk W.B."/>
            <person name="Barker E."/>
            <person name="Bennetzen J."/>
            <person name="Bezanilla M."/>
            <person name="Blankenship R."/>
            <person name="Cho S.H."/>
            <person name="Dutcher S."/>
            <person name="Estelle M."/>
            <person name="Fawcett J.A."/>
            <person name="Gundlach H."/>
            <person name="Hanada K."/>
            <person name="Heyl A."/>
            <person name="Hicks K.A."/>
            <person name="Hugh J."/>
            <person name="Lohr M."/>
            <person name="Mayer K."/>
            <person name="Melkozernov A."/>
            <person name="Murata T."/>
            <person name="Nelson D."/>
            <person name="Pils B."/>
            <person name="Prigge M."/>
            <person name="Reiss B."/>
            <person name="Renner T."/>
            <person name="Rombauts S."/>
            <person name="Rushton P."/>
            <person name="Sanderfoot A."/>
            <person name="Schween G."/>
            <person name="Shiu S.-H."/>
            <person name="Stueber K."/>
            <person name="Theodoulou F.L."/>
            <person name="Tu H."/>
            <person name="Van de Peer Y."/>
            <person name="Verrier P.J."/>
            <person name="Waters E."/>
            <person name="Wood A."/>
            <person name="Yang L."/>
            <person name="Cove D."/>
            <person name="Cuming A."/>
            <person name="Hasebe M."/>
            <person name="Lucas S."/>
            <person name="Mishler D.B."/>
            <person name="Reski R."/>
            <person name="Grigoriev I."/>
            <person name="Quatrano R.S."/>
            <person name="Boore J.L."/>
        </authorList>
    </citation>
    <scope>NUCLEOTIDE SEQUENCE [LARGE SCALE GENOMIC DNA]</scope>
    <source>
        <strain evidence="11 12">cv. Gransden 2004</strain>
    </source>
</reference>
<accession>A0A7I4A568</accession>
<dbReference type="FunCoup" id="A0A7I4A568">
    <property type="interactions" value="1330"/>
</dbReference>
<sequence>MAMAVAHAHTATSQLSSVCTKSSSSPSLSRASRGVHFVLPLSSPSAGVSSELKLKFLDSRIQKSRRFQQGAGNGFNLVAVFKYPQQDHRRRRGEAVVVRAGEVAVKEESGTPSLGLEVVETNLANSRVQLKVHVPVSVCKDCYDQVLKEFGKQSKVPGFRPGKNIPENVLINFIGQDQIRSSAVEAVLKRTLPEAMSSVAGRAIKDSEHISTKFADLAAGFAPDKPLSYDVAVDVAPEIKWNPENGYKNLKVTVECEADDALAAQKAADAELLSRLKDLGSLRVVIGRGLEMGDVGVVDVSAVRLNEDGTTGDEILSCKQKGFRLDTDEGGSFLPGFVEALIGIQNDESRSFDLTFPPTWEQESLRGLQARFTVVGREIFIRQLPELNDELAPQLFQDCTSLAEIKEALLRKHTELIERAKKTATQFAITTELAKVAEIDVPNSLLEEQGRQMYASKLIELQASMKLSKEQVVALSSAEMVHNYLIAQKPRITESVKQSLAVAEIYKLENLEISEEELQAEVDSAIEEFKRFDQEYEVVRVKEQARELLEGSKVLDWLTEHADITYVPKQS</sequence>
<proteinExistence type="inferred from homology"/>
<evidence type="ECO:0000256" key="7">
    <source>
        <dbReference type="ARBA" id="ARBA00024849"/>
    </source>
</evidence>
<dbReference type="GO" id="GO:0044183">
    <property type="term" value="F:protein folding chaperone"/>
    <property type="evidence" value="ECO:0000318"/>
    <property type="project" value="GO_Central"/>
</dbReference>
<evidence type="ECO:0000313" key="12">
    <source>
        <dbReference type="Proteomes" id="UP000006727"/>
    </source>
</evidence>
<feature type="coiled-coil region" evidence="8">
    <location>
        <begin position="508"/>
        <end position="535"/>
    </location>
</feature>
<feature type="domain" description="Trigger factor ribosome-binding bacterial" evidence="9">
    <location>
        <begin position="118"/>
        <end position="261"/>
    </location>
</feature>
<dbReference type="InterPro" id="IPR005215">
    <property type="entry name" value="Trig_fac"/>
</dbReference>
<dbReference type="OMA" id="KGIKTQF"/>